<dbReference type="NCBIfam" id="TIGR00278">
    <property type="entry name" value="membrane protein insertion efficiency factor YidD"/>
    <property type="match status" value="1"/>
</dbReference>
<dbReference type="AlphaFoldDB" id="A0A1F8H324"/>
<evidence type="ECO:0000313" key="2">
    <source>
        <dbReference type="Proteomes" id="UP000177609"/>
    </source>
</evidence>
<protein>
    <recommendedName>
        <fullName evidence="3">Membrane protein insertion efficiency factor</fullName>
    </recommendedName>
</protein>
<reference evidence="1 2" key="1">
    <citation type="journal article" date="2016" name="Nat. Commun.">
        <title>Thousands of microbial genomes shed light on interconnected biogeochemical processes in an aquifer system.</title>
        <authorList>
            <person name="Anantharaman K."/>
            <person name="Brown C.T."/>
            <person name="Hug L.A."/>
            <person name="Sharon I."/>
            <person name="Castelle C.J."/>
            <person name="Probst A.J."/>
            <person name="Thomas B.C."/>
            <person name="Singh A."/>
            <person name="Wilkins M.J."/>
            <person name="Karaoz U."/>
            <person name="Brodie E.L."/>
            <person name="Williams K.H."/>
            <person name="Hubbard S.S."/>
            <person name="Banfield J.F."/>
        </authorList>
    </citation>
    <scope>NUCLEOTIDE SEQUENCE [LARGE SCALE GENOMIC DNA]</scope>
</reference>
<name>A0A1F8H324_9BACT</name>
<sequence length="72" mass="8386">MEGRILGTYKKLAVIWRLTPPFLFYSQCRFIPTCSEYCESAVKKYGMIKGLGKGFWRIVRCNPFSRVSLDEV</sequence>
<proteinExistence type="predicted"/>
<gene>
    <name evidence="1" type="ORF">A3J01_02795</name>
</gene>
<dbReference type="STRING" id="1802707.A3J01_02795"/>
<evidence type="ECO:0008006" key="3">
    <source>
        <dbReference type="Google" id="ProtNLM"/>
    </source>
</evidence>
<dbReference type="InterPro" id="IPR002696">
    <property type="entry name" value="Membr_insert_effic_factor_YidD"/>
</dbReference>
<organism evidence="1 2">
    <name type="scientific">Candidatus Yanofskybacteria bacterium RIFCSPLOWO2_02_FULL_45_18</name>
    <dbReference type="NCBI Taxonomy" id="1802707"/>
    <lineage>
        <taxon>Bacteria</taxon>
        <taxon>Candidatus Yanofskyibacteriota</taxon>
    </lineage>
</organism>
<accession>A0A1F8H324</accession>
<dbReference type="PANTHER" id="PTHR33383:SF1">
    <property type="entry name" value="MEMBRANE PROTEIN INSERTION EFFICIENCY FACTOR-RELATED"/>
    <property type="match status" value="1"/>
</dbReference>
<dbReference type="Proteomes" id="UP000177609">
    <property type="component" value="Unassembled WGS sequence"/>
</dbReference>
<evidence type="ECO:0000313" key="1">
    <source>
        <dbReference type="EMBL" id="OGN32017.1"/>
    </source>
</evidence>
<dbReference type="Pfam" id="PF01809">
    <property type="entry name" value="YidD"/>
    <property type="match status" value="1"/>
</dbReference>
<dbReference type="SMART" id="SM01234">
    <property type="entry name" value="Haemolytic"/>
    <property type="match status" value="1"/>
</dbReference>
<comment type="caution">
    <text evidence="1">The sequence shown here is derived from an EMBL/GenBank/DDBJ whole genome shotgun (WGS) entry which is preliminary data.</text>
</comment>
<dbReference type="EMBL" id="MGKV01000014">
    <property type="protein sequence ID" value="OGN32017.1"/>
    <property type="molecule type" value="Genomic_DNA"/>
</dbReference>
<dbReference type="PANTHER" id="PTHR33383">
    <property type="entry name" value="MEMBRANE PROTEIN INSERTION EFFICIENCY FACTOR-RELATED"/>
    <property type="match status" value="1"/>
</dbReference>